<dbReference type="EMBL" id="FN648741">
    <property type="protein sequence ID" value="CBN77358.1"/>
    <property type="molecule type" value="Genomic_DNA"/>
</dbReference>
<dbReference type="GO" id="GO:0006950">
    <property type="term" value="P:response to stress"/>
    <property type="evidence" value="ECO:0007669"/>
    <property type="project" value="UniProtKB-ARBA"/>
</dbReference>
<evidence type="ECO:0000256" key="1">
    <source>
        <dbReference type="SAM" id="SignalP"/>
    </source>
</evidence>
<proteinExistence type="predicted"/>
<keyword evidence="4" id="KW-1185">Reference proteome</keyword>
<feature type="signal peptide" evidence="1">
    <location>
        <begin position="1"/>
        <end position="16"/>
    </location>
</feature>
<reference evidence="3 4" key="1">
    <citation type="journal article" date="2010" name="Nature">
        <title>The Ectocarpus genome and the independent evolution of multicellularity in brown algae.</title>
        <authorList>
            <person name="Cock J.M."/>
            <person name="Sterck L."/>
            <person name="Rouze P."/>
            <person name="Scornet D."/>
            <person name="Allen A.E."/>
            <person name="Amoutzias G."/>
            <person name="Anthouard V."/>
            <person name="Artiguenave F."/>
            <person name="Aury J.M."/>
            <person name="Badger J.H."/>
            <person name="Beszteri B."/>
            <person name="Billiau K."/>
            <person name="Bonnet E."/>
            <person name="Bothwell J.H."/>
            <person name="Bowler C."/>
            <person name="Boyen C."/>
            <person name="Brownlee C."/>
            <person name="Carrano C.J."/>
            <person name="Charrier B."/>
            <person name="Cho G.Y."/>
            <person name="Coelho S.M."/>
            <person name="Collen J."/>
            <person name="Corre E."/>
            <person name="Da Silva C."/>
            <person name="Delage L."/>
            <person name="Delaroque N."/>
            <person name="Dittami S.M."/>
            <person name="Doulbeau S."/>
            <person name="Elias M."/>
            <person name="Farnham G."/>
            <person name="Gachon C.M."/>
            <person name="Gschloessl B."/>
            <person name="Heesch S."/>
            <person name="Jabbari K."/>
            <person name="Jubin C."/>
            <person name="Kawai H."/>
            <person name="Kimura K."/>
            <person name="Kloareg B."/>
            <person name="Kupper F.C."/>
            <person name="Lang D."/>
            <person name="Le Bail A."/>
            <person name="Leblanc C."/>
            <person name="Lerouge P."/>
            <person name="Lohr M."/>
            <person name="Lopez P.J."/>
            <person name="Martens C."/>
            <person name="Maumus F."/>
            <person name="Michel G."/>
            <person name="Miranda-Saavedra D."/>
            <person name="Morales J."/>
            <person name="Moreau H."/>
            <person name="Motomura T."/>
            <person name="Nagasato C."/>
            <person name="Napoli C.A."/>
            <person name="Nelson D.R."/>
            <person name="Nyvall-Collen P."/>
            <person name="Peters A.F."/>
            <person name="Pommier C."/>
            <person name="Potin P."/>
            <person name="Poulain J."/>
            <person name="Quesneville H."/>
            <person name="Read B."/>
            <person name="Rensing S.A."/>
            <person name="Ritter A."/>
            <person name="Rousvoal S."/>
            <person name="Samanta M."/>
            <person name="Samson G."/>
            <person name="Schroeder D.C."/>
            <person name="Segurens B."/>
            <person name="Strittmatter M."/>
            <person name="Tonon T."/>
            <person name="Tregear J.W."/>
            <person name="Valentin K."/>
            <person name="von Dassow P."/>
            <person name="Yamagishi T."/>
            <person name="Van de Peer Y."/>
            <person name="Wincker P."/>
        </authorList>
    </citation>
    <scope>NUCLEOTIDE SEQUENCE [LARGE SCALE GENOMIC DNA]</scope>
    <source>
        <strain evidence="4">Ec32 / CCAP1310/4</strain>
    </source>
</reference>
<evidence type="ECO:0000313" key="4">
    <source>
        <dbReference type="Proteomes" id="UP000002630"/>
    </source>
</evidence>
<dbReference type="Proteomes" id="UP000002630">
    <property type="component" value="Linkage Group LG13"/>
</dbReference>
<feature type="domain" description="Lipocalin/cytosolic fatty-acid binding" evidence="2">
    <location>
        <begin position="23"/>
        <end position="166"/>
    </location>
</feature>
<dbReference type="SUPFAM" id="SSF50814">
    <property type="entry name" value="Lipocalins"/>
    <property type="match status" value="2"/>
</dbReference>
<feature type="chain" id="PRO_5003117363" description="Lipocalin/cytosolic fatty-acid binding domain-containing protein" evidence="1">
    <location>
        <begin position="17"/>
        <end position="594"/>
    </location>
</feature>
<dbReference type="CDD" id="cd19438">
    <property type="entry name" value="lipocalin_Blc-like"/>
    <property type="match status" value="2"/>
</dbReference>
<keyword evidence="1" id="KW-0732">Signal</keyword>
<dbReference type="Pfam" id="PF08212">
    <property type="entry name" value="Lipocalin_2"/>
    <property type="match status" value="2"/>
</dbReference>
<gene>
    <name evidence="3" type="ORF">Esi_0053_0039</name>
</gene>
<feature type="domain" description="Lipocalin/cytosolic fatty-acid binding" evidence="2">
    <location>
        <begin position="264"/>
        <end position="402"/>
    </location>
</feature>
<name>D8LPQ3_ECTSI</name>
<dbReference type="OrthoDB" id="565904at2759"/>
<dbReference type="InterPro" id="IPR000566">
    <property type="entry name" value="Lipocln_cytosolic_FA-bd_dom"/>
</dbReference>
<dbReference type="Gene3D" id="2.40.128.20">
    <property type="match status" value="2"/>
</dbReference>
<dbReference type="eggNOG" id="KOG4824">
    <property type="taxonomic scope" value="Eukaryota"/>
</dbReference>
<dbReference type="EMBL" id="FN649738">
    <property type="protein sequence ID" value="CBN77358.1"/>
    <property type="molecule type" value="Genomic_DNA"/>
</dbReference>
<dbReference type="PANTHER" id="PTHR10612">
    <property type="entry name" value="APOLIPOPROTEIN D"/>
    <property type="match status" value="1"/>
</dbReference>
<dbReference type="PANTHER" id="PTHR10612:SF34">
    <property type="entry name" value="APOLIPOPROTEIN D"/>
    <property type="match status" value="1"/>
</dbReference>
<evidence type="ECO:0000313" key="3">
    <source>
        <dbReference type="EMBL" id="CBN77358.1"/>
    </source>
</evidence>
<dbReference type="InParanoid" id="D8LPQ3"/>
<evidence type="ECO:0000259" key="2">
    <source>
        <dbReference type="Pfam" id="PF08212"/>
    </source>
</evidence>
<organism evidence="3 4">
    <name type="scientific">Ectocarpus siliculosus</name>
    <name type="common">Brown alga</name>
    <name type="synonym">Conferva siliculosa</name>
    <dbReference type="NCBI Taxonomy" id="2880"/>
    <lineage>
        <taxon>Eukaryota</taxon>
        <taxon>Sar</taxon>
        <taxon>Stramenopiles</taxon>
        <taxon>Ochrophyta</taxon>
        <taxon>PX clade</taxon>
        <taxon>Phaeophyceae</taxon>
        <taxon>Ectocarpales</taxon>
        <taxon>Ectocarpaceae</taxon>
        <taxon>Ectocarpus</taxon>
    </lineage>
</organism>
<dbReference type="InterPro" id="IPR012674">
    <property type="entry name" value="Calycin"/>
</dbReference>
<protein>
    <recommendedName>
        <fullName evidence="2">Lipocalin/cytosolic fatty-acid binding domain-containing protein</fullName>
    </recommendedName>
</protein>
<dbReference type="AlphaFoldDB" id="D8LPQ3"/>
<dbReference type="STRING" id="2880.D8LPQ3"/>
<dbReference type="InterPro" id="IPR047202">
    <property type="entry name" value="Lipocalin_Blc-like_dom"/>
</dbReference>
<accession>D8LPQ3</accession>
<sequence>MRVLALVLALATSGLAIETVPDLDVAKYIGRWYQLYGNTFTARITRDGTCVAADYGLDQATGNITVINSERIGVPTGRLQTIEGFAYGTGPSNPGQLKVHLGDVPVDGDYWVVGLGPDTFGPDSLYQWALVSGPDAESLFVLVRDVREFEKTYARDVLEFVAELGFTGRDKEPQRVIQEGCLPFTPSSDSTTTANTRKKKLDWVDVLETLETLDWDKVGAGYASDEDVNAGSSWTDVLSQMQWDEEEGTWSLESWKPVEPVTELDINRYSGRWYQSYASFTAGTLLERQGACVTADYGVKADGSLSVVNTARTNSPDGELVEMTGHAYTKDASKPGQLTVHLDGLPVDGPYWVLAVGDEQGTGSYPWAIVSDPFRAFLFVLVRDTAQEDTDLVAKCRELGFTAPWNSPRKTVQEGCTYTEVSPAEDVAEDVAEEGGSAALLSALELRGGASGLGLGGPLHASCKMTIAFPKNSCSEVAEAIVSSAKDMMGFENCGGGNKCGYTVEDVADGNVKLVHETSVKHYKDDITFTLTDKGGSCEAKAFSTSQTWYAVLDNSVNYCNIHNLVDACMLQYIETDVSDSKCTQYSTADCERY</sequence>